<feature type="compositionally biased region" description="Pro residues" evidence="1">
    <location>
        <begin position="314"/>
        <end position="325"/>
    </location>
</feature>
<feature type="compositionally biased region" description="Polar residues" evidence="1">
    <location>
        <begin position="392"/>
        <end position="401"/>
    </location>
</feature>
<protein>
    <submittedName>
        <fullName evidence="2">VWA domain-containing protein</fullName>
    </submittedName>
</protein>
<gene>
    <name evidence="2" type="ORF">F8568_045125</name>
</gene>
<accession>A0A6I4MNH6</accession>
<evidence type="ECO:0000313" key="3">
    <source>
        <dbReference type="Proteomes" id="UP000462055"/>
    </source>
</evidence>
<feature type="region of interest" description="Disordered" evidence="1">
    <location>
        <begin position="195"/>
        <end position="229"/>
    </location>
</feature>
<dbReference type="AlphaFoldDB" id="A0A6I4MNH6"/>
<comment type="caution">
    <text evidence="2">The sequence shown here is derived from an EMBL/GenBank/DDBJ whole genome shotgun (WGS) entry which is preliminary data.</text>
</comment>
<reference evidence="2" key="1">
    <citation type="submission" date="2019-12" db="EMBL/GenBank/DDBJ databases">
        <title>Actinomadura physcomitrii sp. nov., a novel actinomycete isolated from moss [Physcomitrium sphaericum (Ludw) Fuernr].</title>
        <authorList>
            <person name="Zhuang X."/>
        </authorList>
    </citation>
    <scope>NUCLEOTIDE SEQUENCE [LARGE SCALE GENOMIC DNA]</scope>
    <source>
        <strain evidence="2">LD22</strain>
    </source>
</reference>
<dbReference type="SUPFAM" id="SSF53300">
    <property type="entry name" value="vWA-like"/>
    <property type="match status" value="1"/>
</dbReference>
<organism evidence="2 3">
    <name type="scientific">Actinomadura physcomitrii</name>
    <dbReference type="NCBI Taxonomy" id="2650748"/>
    <lineage>
        <taxon>Bacteria</taxon>
        <taxon>Bacillati</taxon>
        <taxon>Actinomycetota</taxon>
        <taxon>Actinomycetes</taxon>
        <taxon>Streptosporangiales</taxon>
        <taxon>Thermomonosporaceae</taxon>
        <taxon>Actinomadura</taxon>
    </lineage>
</organism>
<feature type="region of interest" description="Disordered" evidence="1">
    <location>
        <begin position="312"/>
        <end position="335"/>
    </location>
</feature>
<evidence type="ECO:0000313" key="2">
    <source>
        <dbReference type="EMBL" id="MWA07392.1"/>
    </source>
</evidence>
<proteinExistence type="predicted"/>
<evidence type="ECO:0000256" key="1">
    <source>
        <dbReference type="SAM" id="MobiDB-lite"/>
    </source>
</evidence>
<dbReference type="InterPro" id="IPR008912">
    <property type="entry name" value="Uncharacterised_CoxE"/>
</dbReference>
<dbReference type="EMBL" id="WBMS02000073">
    <property type="protein sequence ID" value="MWA07392.1"/>
    <property type="molecule type" value="Genomic_DNA"/>
</dbReference>
<sequence length="650" mass="65920">MTAHIVSTKPANTSPTGPTTGAAPVTGPGAAVPAPAAPVSAPVVGAGLRGEWLPLSAAFTDAVADLTDRQDLTVRCAPGLGQGSPGCFMPALATIELDGTHLRLRPETCDPTRPADRYRYPVLWGVLVHEAAHATHTGWMPPIGAPAAAIDAAMALEESRIEAAQIRRRPADRPWLRATASTLVLPSFFTPTAAPATAPGHSAPGSGGSGSAAGGGGAGPGAGSAGAAVSTPGAAMTPWNAGYAAALLLARADAGILAPAETASLREVVVGVLGESRLSALSALWHIAHTTSDTDGEAMLELGRRWCRIIGTPPEMPAPTPPPGTPGASGDPSPLVKAIGETLIAVHADPGTPAMAPGTPGGPVTSADPGQERKQEKRARQDAERAARGVFGSSTATTTRHGPTAITGTRAPEPAEQAAARRLARQLRAAAHRDRVTTITTSATPPGRLSMRGALAADAQRAAGVTPTAEPFTRAVRRHVPAPPLRVGIACDVSGSMNSFAAPVASAAWIIACAAGHVPDAVSASVIFGARVRALTRPGQTPAQVPVFAANDPREDFTTAVDALDAALDLSRPGAARLLVVVSDGKFKDPHPTLGQKRLDRLTASGCAVLWLAPHDRATVLNGAHRVILTDPTQAADTIGAAATRALRNA</sequence>
<keyword evidence="3" id="KW-1185">Reference proteome</keyword>
<feature type="compositionally biased region" description="Low complexity" evidence="1">
    <location>
        <begin position="10"/>
        <end position="29"/>
    </location>
</feature>
<feature type="region of interest" description="Disordered" evidence="1">
    <location>
        <begin position="349"/>
        <end position="414"/>
    </location>
</feature>
<dbReference type="Pfam" id="PF05762">
    <property type="entry name" value="VWA_CoxE"/>
    <property type="match status" value="1"/>
</dbReference>
<feature type="compositionally biased region" description="Low complexity" evidence="1">
    <location>
        <begin position="195"/>
        <end position="204"/>
    </location>
</feature>
<feature type="compositionally biased region" description="Gly residues" evidence="1">
    <location>
        <begin position="205"/>
        <end position="224"/>
    </location>
</feature>
<name>A0A6I4MNH6_9ACTN</name>
<feature type="region of interest" description="Disordered" evidence="1">
    <location>
        <begin position="1"/>
        <end position="29"/>
    </location>
</feature>
<dbReference type="InterPro" id="IPR036465">
    <property type="entry name" value="vWFA_dom_sf"/>
</dbReference>
<dbReference type="RefSeq" id="WP_151600316.1">
    <property type="nucleotide sequence ID" value="NZ_WBMS02000073.1"/>
</dbReference>
<dbReference type="Proteomes" id="UP000462055">
    <property type="component" value="Unassembled WGS sequence"/>
</dbReference>
<feature type="compositionally biased region" description="Basic and acidic residues" evidence="1">
    <location>
        <begin position="370"/>
        <end position="387"/>
    </location>
</feature>